<protein>
    <submittedName>
        <fullName evidence="2">GNAT family N-acetyltransferase</fullName>
    </submittedName>
</protein>
<dbReference type="PANTHER" id="PTHR43792">
    <property type="entry name" value="GNAT FAMILY, PUTATIVE (AFU_ORTHOLOGUE AFUA_3G00765)-RELATED-RELATED"/>
    <property type="match status" value="1"/>
</dbReference>
<reference evidence="2 3" key="1">
    <citation type="submission" date="2021-04" db="EMBL/GenBank/DDBJ databases">
        <title>The genome sequence of type strain Ideonella paludis KCTC 32238.</title>
        <authorList>
            <person name="Liu Y."/>
        </authorList>
    </citation>
    <scope>NUCLEOTIDE SEQUENCE [LARGE SCALE GENOMIC DNA]</scope>
    <source>
        <strain evidence="2 3">KCTC 32238</strain>
    </source>
</reference>
<organism evidence="2 3">
    <name type="scientific">Ideonella paludis</name>
    <dbReference type="NCBI Taxonomy" id="1233411"/>
    <lineage>
        <taxon>Bacteria</taxon>
        <taxon>Pseudomonadati</taxon>
        <taxon>Pseudomonadota</taxon>
        <taxon>Betaproteobacteria</taxon>
        <taxon>Burkholderiales</taxon>
        <taxon>Sphaerotilaceae</taxon>
        <taxon>Ideonella</taxon>
    </lineage>
</organism>
<dbReference type="Pfam" id="PF13302">
    <property type="entry name" value="Acetyltransf_3"/>
    <property type="match status" value="1"/>
</dbReference>
<proteinExistence type="predicted"/>
<dbReference type="InterPro" id="IPR000182">
    <property type="entry name" value="GNAT_dom"/>
</dbReference>
<comment type="caution">
    <text evidence="2">The sequence shown here is derived from an EMBL/GenBank/DDBJ whole genome shotgun (WGS) entry which is preliminary data.</text>
</comment>
<dbReference type="InterPro" id="IPR016181">
    <property type="entry name" value="Acyl_CoA_acyltransferase"/>
</dbReference>
<accession>A0ABS5DXP0</accession>
<name>A0ABS5DXP0_9BURK</name>
<dbReference type="Proteomes" id="UP000672097">
    <property type="component" value="Unassembled WGS sequence"/>
</dbReference>
<evidence type="ECO:0000313" key="3">
    <source>
        <dbReference type="Proteomes" id="UP000672097"/>
    </source>
</evidence>
<dbReference type="PROSITE" id="PS51186">
    <property type="entry name" value="GNAT"/>
    <property type="match status" value="1"/>
</dbReference>
<sequence>MVTSACVLDSIQVADLASVARLFSECKVRAFLGGPLSPQLAEQRAAELAKQSTHAWAVRESLGSPLLGVVVLDRHHELEDLEVSYLFLPEHWGRGYASEAVRQVVARAFGTLGLRRIVAETQSANTASVRLLEHLGFRLLRKVVRFGAEQSIYFAGPAHGQAAT</sequence>
<dbReference type="EMBL" id="JAGQDG010000004">
    <property type="protein sequence ID" value="MBQ0935917.1"/>
    <property type="molecule type" value="Genomic_DNA"/>
</dbReference>
<evidence type="ECO:0000259" key="1">
    <source>
        <dbReference type="PROSITE" id="PS51186"/>
    </source>
</evidence>
<gene>
    <name evidence="2" type="ORF">KAK11_11320</name>
</gene>
<dbReference type="InterPro" id="IPR051531">
    <property type="entry name" value="N-acetyltransferase"/>
</dbReference>
<evidence type="ECO:0000313" key="2">
    <source>
        <dbReference type="EMBL" id="MBQ0935917.1"/>
    </source>
</evidence>
<dbReference type="Gene3D" id="3.40.630.30">
    <property type="match status" value="1"/>
</dbReference>
<dbReference type="PANTHER" id="PTHR43792:SF1">
    <property type="entry name" value="N-ACETYLTRANSFERASE DOMAIN-CONTAINING PROTEIN"/>
    <property type="match status" value="1"/>
</dbReference>
<dbReference type="RefSeq" id="WP_210809235.1">
    <property type="nucleotide sequence ID" value="NZ_JAGQDG010000004.1"/>
</dbReference>
<dbReference type="SUPFAM" id="SSF55729">
    <property type="entry name" value="Acyl-CoA N-acyltransferases (Nat)"/>
    <property type="match status" value="1"/>
</dbReference>
<feature type="domain" description="N-acetyltransferase" evidence="1">
    <location>
        <begin position="6"/>
        <end position="159"/>
    </location>
</feature>
<keyword evidence="3" id="KW-1185">Reference proteome</keyword>